<reference evidence="1 2" key="1">
    <citation type="journal article" date="2019" name="Sci. Rep.">
        <title>Orb-weaving spider Araneus ventricosus genome elucidates the spidroin gene catalogue.</title>
        <authorList>
            <person name="Kono N."/>
            <person name="Nakamura H."/>
            <person name="Ohtoshi R."/>
            <person name="Moran D.A.P."/>
            <person name="Shinohara A."/>
            <person name="Yoshida Y."/>
            <person name="Fujiwara M."/>
            <person name="Mori M."/>
            <person name="Tomita M."/>
            <person name="Arakawa K."/>
        </authorList>
    </citation>
    <scope>NUCLEOTIDE SEQUENCE [LARGE SCALE GENOMIC DNA]</scope>
</reference>
<protein>
    <submittedName>
        <fullName evidence="1">Uncharacterized protein</fullName>
    </submittedName>
</protein>
<evidence type="ECO:0000313" key="2">
    <source>
        <dbReference type="Proteomes" id="UP000499080"/>
    </source>
</evidence>
<comment type="caution">
    <text evidence="1">The sequence shown here is derived from an EMBL/GenBank/DDBJ whole genome shotgun (WGS) entry which is preliminary data.</text>
</comment>
<dbReference type="Proteomes" id="UP000499080">
    <property type="component" value="Unassembled WGS sequence"/>
</dbReference>
<evidence type="ECO:0000313" key="1">
    <source>
        <dbReference type="EMBL" id="GBL74168.1"/>
    </source>
</evidence>
<dbReference type="EMBL" id="BGPR01000004">
    <property type="protein sequence ID" value="GBL74168.1"/>
    <property type="molecule type" value="Genomic_DNA"/>
</dbReference>
<keyword evidence="2" id="KW-1185">Reference proteome</keyword>
<sequence length="129" mass="14807">MSFLFDFLLYREDQRRNHQTTAIRVRPFATSTVSVKRKILTDSLAGIEYIERRIKHGRCQIRNPIPPCMWALCTLYLTSWVKHPVAAPVWCGSLDRGVPTQVSSSSLQVPSQNSPRVASKRYFNVTKLN</sequence>
<proteinExistence type="predicted"/>
<organism evidence="1 2">
    <name type="scientific">Araneus ventricosus</name>
    <name type="common">Orbweaver spider</name>
    <name type="synonym">Epeira ventricosa</name>
    <dbReference type="NCBI Taxonomy" id="182803"/>
    <lineage>
        <taxon>Eukaryota</taxon>
        <taxon>Metazoa</taxon>
        <taxon>Ecdysozoa</taxon>
        <taxon>Arthropoda</taxon>
        <taxon>Chelicerata</taxon>
        <taxon>Arachnida</taxon>
        <taxon>Araneae</taxon>
        <taxon>Araneomorphae</taxon>
        <taxon>Entelegynae</taxon>
        <taxon>Araneoidea</taxon>
        <taxon>Araneidae</taxon>
        <taxon>Araneus</taxon>
    </lineage>
</organism>
<name>A0A4Y2A317_ARAVE</name>
<accession>A0A4Y2A317</accession>
<dbReference type="AlphaFoldDB" id="A0A4Y2A317"/>
<gene>
    <name evidence="1" type="ORF">AVEN_231053_1</name>
</gene>